<evidence type="ECO:0000256" key="1">
    <source>
        <dbReference type="ARBA" id="ARBA00004141"/>
    </source>
</evidence>
<dbReference type="PANTHER" id="PTHR31462:SF5">
    <property type="entry name" value="ENDOSOMAL_LYSOSOMAL PROTON CHANNEL TMEM175"/>
    <property type="match status" value="1"/>
</dbReference>
<proteinExistence type="inferred from homology"/>
<name>A0ABW4JB01_9LACO</name>
<evidence type="ECO:0000256" key="13">
    <source>
        <dbReference type="SAM" id="Phobius"/>
    </source>
</evidence>
<evidence type="ECO:0000313" key="15">
    <source>
        <dbReference type="Proteomes" id="UP001597267"/>
    </source>
</evidence>
<protein>
    <submittedName>
        <fullName evidence="14">TMEM175 family protein</fullName>
    </submittedName>
</protein>
<evidence type="ECO:0000256" key="11">
    <source>
        <dbReference type="ARBA" id="ARBA00023303"/>
    </source>
</evidence>
<comment type="subcellular location">
    <subcellularLocation>
        <location evidence="1">Membrane</location>
        <topology evidence="1">Multi-pass membrane protein</topology>
    </subcellularLocation>
</comment>
<keyword evidence="8 13" id="KW-1133">Transmembrane helix</keyword>
<accession>A0ABW4JB01</accession>
<keyword evidence="15" id="KW-1185">Reference proteome</keyword>
<comment type="caution">
    <text evidence="14">The sequence shown here is derived from an EMBL/GenBank/DDBJ whole genome shotgun (WGS) entry which is preliminary data.</text>
</comment>
<comment type="catalytic activity">
    <reaction evidence="12">
        <text>K(+)(in) = K(+)(out)</text>
        <dbReference type="Rhea" id="RHEA:29463"/>
        <dbReference type="ChEBI" id="CHEBI:29103"/>
    </reaction>
</comment>
<keyword evidence="9" id="KW-0406">Ion transport</keyword>
<evidence type="ECO:0000256" key="12">
    <source>
        <dbReference type="ARBA" id="ARBA00034430"/>
    </source>
</evidence>
<dbReference type="RefSeq" id="WP_125713100.1">
    <property type="nucleotide sequence ID" value="NZ_JBHTOP010000026.1"/>
</dbReference>
<keyword evidence="11" id="KW-0407">Ion channel</keyword>
<evidence type="ECO:0000256" key="6">
    <source>
        <dbReference type="ARBA" id="ARBA00022826"/>
    </source>
</evidence>
<feature type="transmembrane region" description="Helical" evidence="13">
    <location>
        <begin position="39"/>
        <end position="62"/>
    </location>
</feature>
<evidence type="ECO:0000256" key="4">
    <source>
        <dbReference type="ARBA" id="ARBA00022538"/>
    </source>
</evidence>
<dbReference type="PANTHER" id="PTHR31462">
    <property type="entry name" value="ENDOSOMAL/LYSOSOMAL POTASSIUM CHANNEL TMEM175"/>
    <property type="match status" value="1"/>
</dbReference>
<organism evidence="14 15">
    <name type="scientific">Agrilactobacillus yilanensis</name>
    <dbReference type="NCBI Taxonomy" id="2485997"/>
    <lineage>
        <taxon>Bacteria</taxon>
        <taxon>Bacillati</taxon>
        <taxon>Bacillota</taxon>
        <taxon>Bacilli</taxon>
        <taxon>Lactobacillales</taxon>
        <taxon>Lactobacillaceae</taxon>
        <taxon>Agrilactobacillus</taxon>
    </lineage>
</organism>
<comment type="similarity">
    <text evidence="2">Belongs to the TMEM175 family.</text>
</comment>
<feature type="transmembrane region" description="Helical" evidence="13">
    <location>
        <begin position="114"/>
        <end position="135"/>
    </location>
</feature>
<dbReference type="Pfam" id="PF06736">
    <property type="entry name" value="TMEM175"/>
    <property type="match status" value="1"/>
</dbReference>
<evidence type="ECO:0000256" key="10">
    <source>
        <dbReference type="ARBA" id="ARBA00023136"/>
    </source>
</evidence>
<dbReference type="Proteomes" id="UP001597267">
    <property type="component" value="Unassembled WGS sequence"/>
</dbReference>
<feature type="transmembrane region" description="Helical" evidence="13">
    <location>
        <begin position="162"/>
        <end position="195"/>
    </location>
</feature>
<evidence type="ECO:0000313" key="14">
    <source>
        <dbReference type="EMBL" id="MFD1672801.1"/>
    </source>
</evidence>
<dbReference type="EMBL" id="JBHTOP010000026">
    <property type="protein sequence ID" value="MFD1672801.1"/>
    <property type="molecule type" value="Genomic_DNA"/>
</dbReference>
<keyword evidence="6" id="KW-0631">Potassium channel</keyword>
<keyword evidence="4" id="KW-0633">Potassium transport</keyword>
<evidence type="ECO:0000256" key="5">
    <source>
        <dbReference type="ARBA" id="ARBA00022692"/>
    </source>
</evidence>
<gene>
    <name evidence="14" type="ORF">ACFQ5M_11880</name>
</gene>
<keyword evidence="10 13" id="KW-0472">Membrane</keyword>
<evidence type="ECO:0000256" key="7">
    <source>
        <dbReference type="ARBA" id="ARBA00022958"/>
    </source>
</evidence>
<evidence type="ECO:0000256" key="2">
    <source>
        <dbReference type="ARBA" id="ARBA00006920"/>
    </source>
</evidence>
<evidence type="ECO:0000256" key="3">
    <source>
        <dbReference type="ARBA" id="ARBA00022448"/>
    </source>
</evidence>
<sequence>MKLERFQAFSDGIFAILITILVLEFHIPNYQEGHLLTGLLGQWPLLLAYGLSYFYVGTLWLFHHDYFSLLRQIDRNINLLNLLMLFSITLLDYPISLVATALTSRNRQDMQTAFVAYDLVALFISATFFFVYLYLHRHPELKSNPGAASFYTAIKFDPVRSVIMYSLAILATFWSVWLGAFLLVASIIFHFLAYLRMNKRLVRLNEQGG</sequence>
<keyword evidence="7" id="KW-0630">Potassium</keyword>
<feature type="transmembrane region" description="Helical" evidence="13">
    <location>
        <begin position="6"/>
        <end position="27"/>
    </location>
</feature>
<keyword evidence="5 13" id="KW-0812">Transmembrane</keyword>
<keyword evidence="3" id="KW-0813">Transport</keyword>
<evidence type="ECO:0000256" key="9">
    <source>
        <dbReference type="ARBA" id="ARBA00023065"/>
    </source>
</evidence>
<reference evidence="15" key="1">
    <citation type="journal article" date="2019" name="Int. J. Syst. Evol. Microbiol.">
        <title>The Global Catalogue of Microorganisms (GCM) 10K type strain sequencing project: providing services to taxonomists for standard genome sequencing and annotation.</title>
        <authorList>
            <consortium name="The Broad Institute Genomics Platform"/>
            <consortium name="The Broad Institute Genome Sequencing Center for Infectious Disease"/>
            <person name="Wu L."/>
            <person name="Ma J."/>
        </authorList>
    </citation>
    <scope>NUCLEOTIDE SEQUENCE [LARGE SCALE GENOMIC DNA]</scope>
    <source>
        <strain evidence="15">CCM 8896</strain>
    </source>
</reference>
<dbReference type="InterPro" id="IPR010617">
    <property type="entry name" value="TMEM175-like"/>
</dbReference>
<evidence type="ECO:0000256" key="8">
    <source>
        <dbReference type="ARBA" id="ARBA00022989"/>
    </source>
</evidence>